<evidence type="ECO:0000313" key="7">
    <source>
        <dbReference type="Proteomes" id="UP000007305"/>
    </source>
</evidence>
<dbReference type="SUPFAM" id="SSF51735">
    <property type="entry name" value="NAD(P)-binding Rossmann-fold domains"/>
    <property type="match status" value="1"/>
</dbReference>
<feature type="domain" description="Enoyl reductase (ER)" evidence="5">
    <location>
        <begin position="113"/>
        <end position="345"/>
    </location>
</feature>
<dbReference type="Gene3D" id="3.90.180.10">
    <property type="entry name" value="Medium-chain alcohol dehydrogenases, catalytic domain"/>
    <property type="match status" value="1"/>
</dbReference>
<evidence type="ECO:0000256" key="1">
    <source>
        <dbReference type="ARBA" id="ARBA00011738"/>
    </source>
</evidence>
<feature type="region of interest" description="Disordered" evidence="4">
    <location>
        <begin position="1"/>
        <end position="133"/>
    </location>
</feature>
<reference evidence="6" key="2">
    <citation type="submission" date="2019-07" db="EMBL/GenBank/DDBJ databases">
        <authorList>
            <person name="Seetharam A."/>
            <person name="Woodhouse M."/>
            <person name="Cannon E."/>
        </authorList>
    </citation>
    <scope>NUCLEOTIDE SEQUENCE [LARGE SCALE GENOMIC DNA]</scope>
    <source>
        <strain evidence="6">cv. B73</strain>
    </source>
</reference>
<dbReference type="SMART" id="SM00829">
    <property type="entry name" value="PKS_ER"/>
    <property type="match status" value="1"/>
</dbReference>
<proteinExistence type="evidence at protein level"/>
<feature type="compositionally biased region" description="Gly residues" evidence="4">
    <location>
        <begin position="87"/>
        <end position="98"/>
    </location>
</feature>
<dbReference type="InterPro" id="IPR011032">
    <property type="entry name" value="GroES-like_sf"/>
</dbReference>
<dbReference type="EnsemblPlants" id="Zm00001eb339820_T001">
    <property type="protein sequence ID" value="Zm00001eb339820_P001"/>
    <property type="gene ID" value="Zm00001eb339820"/>
</dbReference>
<evidence type="ECO:0007829" key="8">
    <source>
        <dbReference type="PeptideAtlas" id="A0A804UFW9"/>
    </source>
</evidence>
<dbReference type="Pfam" id="PF08240">
    <property type="entry name" value="ADH_N"/>
    <property type="match status" value="1"/>
</dbReference>
<dbReference type="InParanoid" id="A0A804UFW9"/>
<evidence type="ECO:0000256" key="3">
    <source>
        <dbReference type="ARBA" id="ARBA00023002"/>
    </source>
</evidence>
<keyword evidence="3" id="KW-0560">Oxidoreductase</keyword>
<dbReference type="GO" id="GO:0070402">
    <property type="term" value="F:NADPH binding"/>
    <property type="evidence" value="ECO:0000318"/>
    <property type="project" value="GO_Central"/>
</dbReference>
<keyword evidence="8" id="KW-1267">Proteomics identification</keyword>
<organism evidence="6 7">
    <name type="scientific">Zea mays</name>
    <name type="common">Maize</name>
    <dbReference type="NCBI Taxonomy" id="4577"/>
    <lineage>
        <taxon>Eukaryota</taxon>
        <taxon>Viridiplantae</taxon>
        <taxon>Streptophyta</taxon>
        <taxon>Embryophyta</taxon>
        <taxon>Tracheophyta</taxon>
        <taxon>Spermatophyta</taxon>
        <taxon>Magnoliopsida</taxon>
        <taxon>Liliopsida</taxon>
        <taxon>Poales</taxon>
        <taxon>Poaceae</taxon>
        <taxon>PACMAD clade</taxon>
        <taxon>Panicoideae</taxon>
        <taxon>Andropogonodae</taxon>
        <taxon>Andropogoneae</taxon>
        <taxon>Tripsacinae</taxon>
        <taxon>Zea</taxon>
    </lineage>
</organism>
<dbReference type="Gene3D" id="3.40.50.720">
    <property type="entry name" value="NAD(P)-binding Rossmann-like Domain"/>
    <property type="match status" value="1"/>
</dbReference>
<evidence type="ECO:0000259" key="5">
    <source>
        <dbReference type="SMART" id="SM00829"/>
    </source>
</evidence>
<evidence type="ECO:0000256" key="4">
    <source>
        <dbReference type="SAM" id="MobiDB-lite"/>
    </source>
</evidence>
<feature type="compositionally biased region" description="Basic residues" evidence="4">
    <location>
        <begin position="100"/>
        <end position="121"/>
    </location>
</feature>
<dbReference type="InterPro" id="IPR013154">
    <property type="entry name" value="ADH-like_N"/>
</dbReference>
<reference evidence="6" key="3">
    <citation type="submission" date="2021-05" db="UniProtKB">
        <authorList>
            <consortium name="EnsemblPlants"/>
        </authorList>
    </citation>
    <scope>IDENTIFICATION</scope>
    <source>
        <strain evidence="6">cv. B73</strain>
    </source>
</reference>
<accession>A0A804UFW9</accession>
<dbReference type="InterPro" id="IPR013149">
    <property type="entry name" value="ADH-like_C"/>
</dbReference>
<dbReference type="GO" id="GO:0016651">
    <property type="term" value="F:oxidoreductase activity, acting on NAD(P)H"/>
    <property type="evidence" value="ECO:0000318"/>
    <property type="project" value="GO_Central"/>
</dbReference>
<evidence type="ECO:0000256" key="2">
    <source>
        <dbReference type="ARBA" id="ARBA00022857"/>
    </source>
</evidence>
<keyword evidence="2" id="KW-0521">NADP</keyword>
<comment type="subunit">
    <text evidence="1">Homodimer.</text>
</comment>
<feature type="compositionally biased region" description="Polar residues" evidence="4">
    <location>
        <begin position="1"/>
        <end position="11"/>
    </location>
</feature>
<dbReference type="SUPFAM" id="SSF50129">
    <property type="entry name" value="GroES-like"/>
    <property type="match status" value="1"/>
</dbReference>
<dbReference type="Gramene" id="Zm00001eb339820_T001">
    <property type="protein sequence ID" value="Zm00001eb339820_P001"/>
    <property type="gene ID" value="Zm00001eb339820"/>
</dbReference>
<feature type="compositionally biased region" description="Pro residues" evidence="4">
    <location>
        <begin position="47"/>
        <end position="57"/>
    </location>
</feature>
<dbReference type="Pfam" id="PF00107">
    <property type="entry name" value="ADH_zinc_N"/>
    <property type="match status" value="1"/>
</dbReference>
<reference evidence="7" key="1">
    <citation type="journal article" date="2009" name="Science">
        <title>The B73 maize genome: complexity, diversity, and dynamics.</title>
        <authorList>
            <person name="Schnable P.S."/>
            <person name="Ware D."/>
            <person name="Fulton R.S."/>
            <person name="Stein J.C."/>
            <person name="Wei F."/>
            <person name="Pasternak S."/>
            <person name="Liang C."/>
            <person name="Zhang J."/>
            <person name="Fulton L."/>
            <person name="Graves T.A."/>
            <person name="Minx P."/>
            <person name="Reily A.D."/>
            <person name="Courtney L."/>
            <person name="Kruchowski S.S."/>
            <person name="Tomlinson C."/>
            <person name="Strong C."/>
            <person name="Delehaunty K."/>
            <person name="Fronick C."/>
            <person name="Courtney B."/>
            <person name="Rock S.M."/>
            <person name="Belter E."/>
            <person name="Du F."/>
            <person name="Kim K."/>
            <person name="Abbott R.M."/>
            <person name="Cotton M."/>
            <person name="Levy A."/>
            <person name="Marchetto P."/>
            <person name="Ochoa K."/>
            <person name="Jackson S.M."/>
            <person name="Gillam B."/>
            <person name="Chen W."/>
            <person name="Yan L."/>
            <person name="Higginbotham J."/>
            <person name="Cardenas M."/>
            <person name="Waligorski J."/>
            <person name="Applebaum E."/>
            <person name="Phelps L."/>
            <person name="Falcone J."/>
            <person name="Kanchi K."/>
            <person name="Thane T."/>
            <person name="Scimone A."/>
            <person name="Thane N."/>
            <person name="Henke J."/>
            <person name="Wang T."/>
            <person name="Ruppert J."/>
            <person name="Shah N."/>
            <person name="Rotter K."/>
            <person name="Hodges J."/>
            <person name="Ingenthron E."/>
            <person name="Cordes M."/>
            <person name="Kohlberg S."/>
            <person name="Sgro J."/>
            <person name="Delgado B."/>
            <person name="Mead K."/>
            <person name="Chinwalla A."/>
            <person name="Leonard S."/>
            <person name="Crouse K."/>
            <person name="Collura K."/>
            <person name="Kudrna D."/>
            <person name="Currie J."/>
            <person name="He R."/>
            <person name="Angelova A."/>
            <person name="Rajasekar S."/>
            <person name="Mueller T."/>
            <person name="Lomeli R."/>
            <person name="Scara G."/>
            <person name="Ko A."/>
            <person name="Delaney K."/>
            <person name="Wissotski M."/>
            <person name="Lopez G."/>
            <person name="Campos D."/>
            <person name="Braidotti M."/>
            <person name="Ashley E."/>
            <person name="Golser W."/>
            <person name="Kim H."/>
            <person name="Lee S."/>
            <person name="Lin J."/>
            <person name="Dujmic Z."/>
            <person name="Kim W."/>
            <person name="Talag J."/>
            <person name="Zuccolo A."/>
            <person name="Fan C."/>
            <person name="Sebastian A."/>
            <person name="Kramer M."/>
            <person name="Spiegel L."/>
            <person name="Nascimento L."/>
            <person name="Zutavern T."/>
            <person name="Miller B."/>
            <person name="Ambroise C."/>
            <person name="Muller S."/>
            <person name="Spooner W."/>
            <person name="Narechania A."/>
            <person name="Ren L."/>
            <person name="Wei S."/>
            <person name="Kumari S."/>
            <person name="Faga B."/>
            <person name="Levy M.J."/>
            <person name="McMahan L."/>
            <person name="Van Buren P."/>
            <person name="Vaughn M.W."/>
            <person name="Ying K."/>
            <person name="Yeh C.-T."/>
            <person name="Emrich S.J."/>
            <person name="Jia Y."/>
            <person name="Kalyanaraman A."/>
            <person name="Hsia A.-P."/>
            <person name="Barbazuk W.B."/>
            <person name="Baucom R.S."/>
            <person name="Brutnell T.P."/>
            <person name="Carpita N.C."/>
            <person name="Chaparro C."/>
            <person name="Chia J.-M."/>
            <person name="Deragon J.-M."/>
            <person name="Estill J.C."/>
            <person name="Fu Y."/>
            <person name="Jeddeloh J.A."/>
            <person name="Han Y."/>
            <person name="Lee H."/>
            <person name="Li P."/>
            <person name="Lisch D.R."/>
            <person name="Liu S."/>
            <person name="Liu Z."/>
            <person name="Nagel D.H."/>
            <person name="McCann M.C."/>
            <person name="SanMiguel P."/>
            <person name="Myers A.M."/>
            <person name="Nettleton D."/>
            <person name="Nguyen J."/>
            <person name="Penning B.W."/>
            <person name="Ponnala L."/>
            <person name="Schneider K.L."/>
            <person name="Schwartz D.C."/>
            <person name="Sharma A."/>
            <person name="Soderlund C."/>
            <person name="Springer N.M."/>
            <person name="Sun Q."/>
            <person name="Wang H."/>
            <person name="Waterman M."/>
            <person name="Westerman R."/>
            <person name="Wolfgruber T.K."/>
            <person name="Yang L."/>
            <person name="Yu Y."/>
            <person name="Zhang L."/>
            <person name="Zhou S."/>
            <person name="Zhu Q."/>
            <person name="Bennetzen J.L."/>
            <person name="Dawe R.K."/>
            <person name="Jiang J."/>
            <person name="Jiang N."/>
            <person name="Presting G.G."/>
            <person name="Wessler S.R."/>
            <person name="Aluru S."/>
            <person name="Martienssen R.A."/>
            <person name="Clifton S.W."/>
            <person name="McCombie W.R."/>
            <person name="Wing R.A."/>
            <person name="Wilson R.K."/>
        </authorList>
    </citation>
    <scope>NUCLEOTIDE SEQUENCE [LARGE SCALE GENOMIC DNA]</scope>
    <source>
        <strain evidence="7">cv. B73</strain>
    </source>
</reference>
<dbReference type="PANTHER" id="PTHR48106">
    <property type="entry name" value="QUINONE OXIDOREDUCTASE PIG3-RELATED"/>
    <property type="match status" value="1"/>
</dbReference>
<dbReference type="InterPro" id="IPR036291">
    <property type="entry name" value="NAD(P)-bd_dom_sf"/>
</dbReference>
<dbReference type="PANTHER" id="PTHR48106:SF12">
    <property type="entry name" value="ENOYL REDUCTASE (ER) DOMAIN-CONTAINING PROTEIN"/>
    <property type="match status" value="1"/>
</dbReference>
<evidence type="ECO:0000313" key="6">
    <source>
        <dbReference type="EnsemblPlants" id="Zm00001eb339820_P001"/>
    </source>
</evidence>
<dbReference type="AlphaFoldDB" id="A0A804UFW9"/>
<sequence length="352" mass="37511">MHGHHTSYSIREQSRRPPTCFTTAPLSRSPPLANLAAPRDPWRRPHPTPPHLSPHPRCPSLKLRYDGRSSHPPLPHHNEHAWRRRPGGVGGAGGGGPRAAGRRRGPPLGGRRGRQPRRHTAAPRPPPTARRCPPYSGLECSGTILAFGPNAPPQWAIGDKVCTLLSGGYAEKVVVPAGQMLPVPEGVSLADTAGLPEVACTIWSTIFMTSHLSLGESFLIHEGSSGIGTYAIQIAKHLGIKVFVTAGTEEKLATCKGLGADVCINYKTEDFVECVKQETNGKGAPSVEAVSVEGHDASALDAQHDAEAEAFAGEHVPAEQPRESDHHVVELALRLAEDCTSFVAVGHRSLAP</sequence>
<dbReference type="InterPro" id="IPR020843">
    <property type="entry name" value="ER"/>
</dbReference>
<protein>
    <recommendedName>
        <fullName evidence="5">Enoyl reductase (ER) domain-containing protein</fullName>
    </recommendedName>
</protein>
<keyword evidence="7" id="KW-1185">Reference proteome</keyword>
<name>A0A804UFW9_MAIZE</name>
<dbReference type="Proteomes" id="UP000007305">
    <property type="component" value="Chromosome 8"/>
</dbReference>